<dbReference type="SMART" id="SM00418">
    <property type="entry name" value="HTH_ARSR"/>
    <property type="match status" value="1"/>
</dbReference>
<dbReference type="InterPro" id="IPR011991">
    <property type="entry name" value="ArsR-like_HTH"/>
</dbReference>
<evidence type="ECO:0000256" key="3">
    <source>
        <dbReference type="ARBA" id="ARBA00023163"/>
    </source>
</evidence>
<keyword evidence="6" id="KW-1185">Reference proteome</keyword>
<reference evidence="6" key="1">
    <citation type="submission" date="2016-03" db="EMBL/GenBank/DDBJ databases">
        <title>Complete genome sequence of the type strain Actinoalloteichus hymeniacidonis DSM 45092.</title>
        <authorList>
            <person name="Schaffert L."/>
            <person name="Albersmeier A."/>
            <person name="Winkler A."/>
            <person name="Kalinowski J."/>
            <person name="Zotchev S."/>
            <person name="Ruckert C."/>
        </authorList>
    </citation>
    <scope>NUCLEOTIDE SEQUENCE [LARGE SCALE GENOMIC DNA]</scope>
    <source>
        <strain evidence="6">HPA177(T) (DSM 45092(T))</strain>
    </source>
</reference>
<dbReference type="NCBIfam" id="NF033788">
    <property type="entry name" value="HTH_metalloreg"/>
    <property type="match status" value="1"/>
</dbReference>
<feature type="domain" description="HTH arsR-type" evidence="4">
    <location>
        <begin position="1"/>
        <end position="90"/>
    </location>
</feature>
<keyword evidence="3" id="KW-0804">Transcription</keyword>
<dbReference type="AlphaFoldDB" id="A0AAC9HM46"/>
<name>A0AAC9HM46_9PSEU</name>
<dbReference type="PANTHER" id="PTHR33154">
    <property type="entry name" value="TRANSCRIPTIONAL REGULATOR, ARSR FAMILY"/>
    <property type="match status" value="1"/>
</dbReference>
<dbReference type="EMBL" id="CP014859">
    <property type="protein sequence ID" value="AOS61852.1"/>
    <property type="molecule type" value="Genomic_DNA"/>
</dbReference>
<dbReference type="RefSeq" id="WP_069846969.1">
    <property type="nucleotide sequence ID" value="NZ_CP014859.1"/>
</dbReference>
<dbReference type="Pfam" id="PF01022">
    <property type="entry name" value="HTH_5"/>
    <property type="match status" value="1"/>
</dbReference>
<evidence type="ECO:0000313" key="5">
    <source>
        <dbReference type="EMBL" id="AOS61852.1"/>
    </source>
</evidence>
<dbReference type="Gene3D" id="1.10.10.10">
    <property type="entry name" value="Winged helix-like DNA-binding domain superfamily/Winged helix DNA-binding domain"/>
    <property type="match status" value="1"/>
</dbReference>
<organism evidence="5 6">
    <name type="scientific">Actinoalloteichus hymeniacidonis</name>
    <dbReference type="NCBI Taxonomy" id="340345"/>
    <lineage>
        <taxon>Bacteria</taxon>
        <taxon>Bacillati</taxon>
        <taxon>Actinomycetota</taxon>
        <taxon>Actinomycetes</taxon>
        <taxon>Pseudonocardiales</taxon>
        <taxon>Pseudonocardiaceae</taxon>
        <taxon>Actinoalloteichus</taxon>
    </lineage>
</organism>
<dbReference type="InterPro" id="IPR036388">
    <property type="entry name" value="WH-like_DNA-bd_sf"/>
</dbReference>
<keyword evidence="1" id="KW-0805">Transcription regulation</keyword>
<dbReference type="CDD" id="cd00090">
    <property type="entry name" value="HTH_ARSR"/>
    <property type="match status" value="1"/>
</dbReference>
<dbReference type="SUPFAM" id="SSF46785">
    <property type="entry name" value="Winged helix' DNA-binding domain"/>
    <property type="match status" value="1"/>
</dbReference>
<dbReference type="InterPro" id="IPR001845">
    <property type="entry name" value="HTH_ArsR_DNA-bd_dom"/>
</dbReference>
<accession>A0AAC9HM46</accession>
<dbReference type="PRINTS" id="PR00778">
    <property type="entry name" value="HTHARSR"/>
</dbReference>
<protein>
    <submittedName>
        <fullName evidence="5">Transcriptional regulator</fullName>
    </submittedName>
</protein>
<keyword evidence="2" id="KW-0238">DNA-binding</keyword>
<evidence type="ECO:0000256" key="2">
    <source>
        <dbReference type="ARBA" id="ARBA00023125"/>
    </source>
</evidence>
<gene>
    <name evidence="5" type="ORF">TL08_05120</name>
</gene>
<dbReference type="PROSITE" id="PS50987">
    <property type="entry name" value="HTH_ARSR_2"/>
    <property type="match status" value="1"/>
</dbReference>
<evidence type="ECO:0000256" key="1">
    <source>
        <dbReference type="ARBA" id="ARBA00023015"/>
    </source>
</evidence>
<dbReference type="InterPro" id="IPR051081">
    <property type="entry name" value="HTH_MetalResp_TranReg"/>
</dbReference>
<proteinExistence type="predicted"/>
<evidence type="ECO:0000313" key="6">
    <source>
        <dbReference type="Proteomes" id="UP000095210"/>
    </source>
</evidence>
<dbReference type="GO" id="GO:0003700">
    <property type="term" value="F:DNA-binding transcription factor activity"/>
    <property type="evidence" value="ECO:0007669"/>
    <property type="project" value="InterPro"/>
</dbReference>
<sequence length="109" mass="12745">MASAFEVLAEPRRREILDLLRAGERPVGYLVDRLRLSQPAVSKHLKVLREAGLVEVRHDAQRRWYRLRPGPLAEIDAWLDPYRRHWSERLDALESRLDAMPDEPNTPDP</sequence>
<dbReference type="InterPro" id="IPR036390">
    <property type="entry name" value="WH_DNA-bd_sf"/>
</dbReference>
<evidence type="ECO:0000259" key="4">
    <source>
        <dbReference type="PROSITE" id="PS50987"/>
    </source>
</evidence>
<dbReference type="PANTHER" id="PTHR33154:SF33">
    <property type="entry name" value="TRANSCRIPTIONAL REPRESSOR SDPR"/>
    <property type="match status" value="1"/>
</dbReference>
<dbReference type="GO" id="GO:0003677">
    <property type="term" value="F:DNA binding"/>
    <property type="evidence" value="ECO:0007669"/>
    <property type="project" value="UniProtKB-KW"/>
</dbReference>
<dbReference type="KEGG" id="ahm:TL08_05120"/>
<dbReference type="Proteomes" id="UP000095210">
    <property type="component" value="Chromosome"/>
</dbReference>